<dbReference type="GO" id="GO:0061672">
    <property type="term" value="C:glutathione hydrolase complex"/>
    <property type="evidence" value="ECO:0007669"/>
    <property type="project" value="TreeGrafter"/>
</dbReference>
<dbReference type="GO" id="GO:0006751">
    <property type="term" value="P:glutathione catabolic process"/>
    <property type="evidence" value="ECO:0007669"/>
    <property type="project" value="TreeGrafter"/>
</dbReference>
<dbReference type="Gene3D" id="3.60.20.10">
    <property type="entry name" value="Glutamine Phosphoribosylpyrophosphate, subunit 1, domain 1"/>
    <property type="match status" value="1"/>
</dbReference>
<dbReference type="InterPro" id="IPR026869">
    <property type="entry name" value="EgtC-like"/>
</dbReference>
<gene>
    <name evidence="3" type="ORF">BJ508DRAFT_416119</name>
</gene>
<dbReference type="GO" id="GO:0005737">
    <property type="term" value="C:cytoplasm"/>
    <property type="evidence" value="ECO:0007669"/>
    <property type="project" value="TreeGrafter"/>
</dbReference>
<dbReference type="OrthoDB" id="14446at2759"/>
<dbReference type="CDD" id="cd01908">
    <property type="entry name" value="YafJ"/>
    <property type="match status" value="1"/>
</dbReference>
<reference evidence="3 4" key="1">
    <citation type="journal article" date="2018" name="Nat. Ecol. Evol.">
        <title>Pezizomycetes genomes reveal the molecular basis of ectomycorrhizal truffle lifestyle.</title>
        <authorList>
            <person name="Murat C."/>
            <person name="Payen T."/>
            <person name="Noel B."/>
            <person name="Kuo A."/>
            <person name="Morin E."/>
            <person name="Chen J."/>
            <person name="Kohler A."/>
            <person name="Krizsan K."/>
            <person name="Balestrini R."/>
            <person name="Da Silva C."/>
            <person name="Montanini B."/>
            <person name="Hainaut M."/>
            <person name="Levati E."/>
            <person name="Barry K.W."/>
            <person name="Belfiori B."/>
            <person name="Cichocki N."/>
            <person name="Clum A."/>
            <person name="Dockter R.B."/>
            <person name="Fauchery L."/>
            <person name="Guy J."/>
            <person name="Iotti M."/>
            <person name="Le Tacon F."/>
            <person name="Lindquist E.A."/>
            <person name="Lipzen A."/>
            <person name="Malagnac F."/>
            <person name="Mello A."/>
            <person name="Molinier V."/>
            <person name="Miyauchi S."/>
            <person name="Poulain J."/>
            <person name="Riccioni C."/>
            <person name="Rubini A."/>
            <person name="Sitrit Y."/>
            <person name="Splivallo R."/>
            <person name="Traeger S."/>
            <person name="Wang M."/>
            <person name="Zifcakova L."/>
            <person name="Wipf D."/>
            <person name="Zambonelli A."/>
            <person name="Paolocci F."/>
            <person name="Nowrousian M."/>
            <person name="Ottonello S."/>
            <person name="Baldrian P."/>
            <person name="Spatafora J.W."/>
            <person name="Henrissat B."/>
            <person name="Nagy L.G."/>
            <person name="Aury J.M."/>
            <person name="Wincker P."/>
            <person name="Grigoriev I.V."/>
            <person name="Bonfante P."/>
            <person name="Martin F.M."/>
        </authorList>
    </citation>
    <scope>NUCLEOTIDE SEQUENCE [LARGE SCALE GENOMIC DNA]</scope>
    <source>
        <strain evidence="3 4">RN42</strain>
    </source>
</reference>
<evidence type="ECO:0000313" key="4">
    <source>
        <dbReference type="Proteomes" id="UP000275078"/>
    </source>
</evidence>
<name>A0A3N4I4T6_ASCIM</name>
<dbReference type="PROSITE" id="PS51278">
    <property type="entry name" value="GATASE_TYPE_2"/>
    <property type="match status" value="1"/>
</dbReference>
<evidence type="ECO:0000256" key="1">
    <source>
        <dbReference type="ARBA" id="ARBA00022962"/>
    </source>
</evidence>
<dbReference type="SUPFAM" id="SSF56235">
    <property type="entry name" value="N-terminal nucleophile aminohydrolases (Ntn hydrolases)"/>
    <property type="match status" value="1"/>
</dbReference>
<dbReference type="PANTHER" id="PTHR43187">
    <property type="entry name" value="GLUTAMINE AMIDOTRANSFERASE DUG3-RELATED"/>
    <property type="match status" value="1"/>
</dbReference>
<dbReference type="STRING" id="1160509.A0A3N4I4T6"/>
<accession>A0A3N4I4T6</accession>
<organism evidence="3 4">
    <name type="scientific">Ascobolus immersus RN42</name>
    <dbReference type="NCBI Taxonomy" id="1160509"/>
    <lineage>
        <taxon>Eukaryota</taxon>
        <taxon>Fungi</taxon>
        <taxon>Dikarya</taxon>
        <taxon>Ascomycota</taxon>
        <taxon>Pezizomycotina</taxon>
        <taxon>Pezizomycetes</taxon>
        <taxon>Pezizales</taxon>
        <taxon>Ascobolaceae</taxon>
        <taxon>Ascobolus</taxon>
    </lineage>
</organism>
<dbReference type="GO" id="GO:0008242">
    <property type="term" value="F:omega peptidase activity"/>
    <property type="evidence" value="ECO:0007669"/>
    <property type="project" value="TreeGrafter"/>
</dbReference>
<protein>
    <submittedName>
        <fullName evidence="3">YNL191Wp-like protein</fullName>
    </submittedName>
</protein>
<dbReference type="InterPro" id="IPR029055">
    <property type="entry name" value="Ntn_hydrolases_N"/>
</dbReference>
<evidence type="ECO:0000313" key="3">
    <source>
        <dbReference type="EMBL" id="RPA79181.1"/>
    </source>
</evidence>
<sequence>MCRWVIFKGREEILLADLLLRPAHSILTQSYDCRLRLDYRRPHNGDGFGIGYYTSQELGDEPCLYRSIVPAWNCANLARLAEKTTSKLVFAHVRATTTGALSESNCHPFSYHSLMWMHNGHIASFPKIKRKIVENIRDEYFLNIEGSTDSEYAFAIFLDSLETLGVDPKQSKPDGFGHAILRKAMLKTIERLNTWLTEAGTVEPSLLNFGATDGHSVVCTRYVSSKTDEAASLFFSSGTKFHEYKPGGFYRMERRDRGQDLVMVASEPLTFERGDWVTVPTNSILSINKQTVLIHPIKDQYYNTNPSYSRSSAFAASRGLVSNSQIKETTESTPNGTAIANPGVGKPAIPVQALESLTLSANSTATQPSLVNVTS</sequence>
<dbReference type="FunFam" id="3.60.20.10:FF:000045">
    <property type="entry name" value="Glutamine amidotransferase DUG3"/>
    <property type="match status" value="1"/>
</dbReference>
<dbReference type="InterPro" id="IPR017932">
    <property type="entry name" value="GATase_2_dom"/>
</dbReference>
<dbReference type="AlphaFoldDB" id="A0A3N4I4T6"/>
<dbReference type="EMBL" id="ML119702">
    <property type="protein sequence ID" value="RPA79181.1"/>
    <property type="molecule type" value="Genomic_DNA"/>
</dbReference>
<dbReference type="Proteomes" id="UP000275078">
    <property type="component" value="Unassembled WGS sequence"/>
</dbReference>
<keyword evidence="1" id="KW-0315">Glutamine amidotransferase</keyword>
<evidence type="ECO:0000259" key="2">
    <source>
        <dbReference type="PROSITE" id="PS51278"/>
    </source>
</evidence>
<dbReference type="Pfam" id="PF13230">
    <property type="entry name" value="GATase_4"/>
    <property type="match status" value="1"/>
</dbReference>
<feature type="domain" description="Glutamine amidotransferase type-2" evidence="2">
    <location>
        <begin position="2"/>
        <end position="255"/>
    </location>
</feature>
<keyword evidence="4" id="KW-1185">Reference proteome</keyword>
<dbReference type="InterPro" id="IPR052373">
    <property type="entry name" value="Gamma-glu_amide_hydrolase"/>
</dbReference>
<proteinExistence type="predicted"/>
<dbReference type="PANTHER" id="PTHR43187:SF1">
    <property type="entry name" value="GLUTAMINE AMIDOTRANSFERASE DUG3-RELATED"/>
    <property type="match status" value="1"/>
</dbReference>